<evidence type="ECO:0000256" key="1">
    <source>
        <dbReference type="ARBA" id="ARBA00022603"/>
    </source>
</evidence>
<dbReference type="InterPro" id="IPR002877">
    <property type="entry name" value="RNA_MeTrfase_FtsJ_dom"/>
</dbReference>
<dbReference type="Gramene" id="TraesCS5B03G0468700.3">
    <property type="protein sequence ID" value="TraesCS5B03G0468700.3.CDS"/>
    <property type="gene ID" value="TraesCS5B03G0468700"/>
</dbReference>
<dbReference type="GeneID" id="123111649"/>
<dbReference type="RefSeq" id="XP_044388412.1">
    <property type="nucleotide sequence ID" value="XM_044532477.1"/>
</dbReference>
<keyword evidence="3" id="KW-0949">S-adenosyl-L-methionine</keyword>
<dbReference type="SMR" id="A0A3B6LKW6"/>
<dbReference type="Gene3D" id="3.40.50.150">
    <property type="entry name" value="Vaccinia Virus protein VP39"/>
    <property type="match status" value="1"/>
</dbReference>
<dbReference type="PANTHER" id="PTHR10920:SF12">
    <property type="entry name" value="TRNA (CYTIDINE(32)_GUANOSINE(34)-2'-O)-METHYLTRANSFERASE-RELATED"/>
    <property type="match status" value="1"/>
</dbReference>
<dbReference type="STRING" id="4565.A0A3B6LKW6"/>
<name>A0A3B6LKW6_WHEAT</name>
<feature type="compositionally biased region" description="Low complexity" evidence="4">
    <location>
        <begin position="116"/>
        <end position="136"/>
    </location>
</feature>
<feature type="compositionally biased region" description="Low complexity" evidence="4">
    <location>
        <begin position="33"/>
        <end position="48"/>
    </location>
</feature>
<dbReference type="PANTHER" id="PTHR10920">
    <property type="entry name" value="RIBOSOMAL RNA METHYLTRANSFERASE"/>
    <property type="match status" value="1"/>
</dbReference>
<reference evidence="6" key="1">
    <citation type="submission" date="2018-08" db="EMBL/GenBank/DDBJ databases">
        <authorList>
            <person name="Rossello M."/>
        </authorList>
    </citation>
    <scope>NUCLEOTIDE SEQUENCE [LARGE SCALE GENOMIC DNA]</scope>
    <source>
        <strain evidence="6">cv. Chinese Spring</strain>
    </source>
</reference>
<dbReference type="InterPro" id="IPR029063">
    <property type="entry name" value="SAM-dependent_MTases_sf"/>
</dbReference>
<proteinExistence type="predicted"/>
<keyword evidence="2" id="KW-0808">Transferase</keyword>
<dbReference type="EnsemblPlants" id="TraesCS5B02G175400.3">
    <property type="protein sequence ID" value="TraesCS5B02G175400.3"/>
    <property type="gene ID" value="TraesCS5B02G175400"/>
</dbReference>
<feature type="region of interest" description="Disordered" evidence="4">
    <location>
        <begin position="113"/>
        <end position="138"/>
    </location>
</feature>
<dbReference type="Gramene" id="TraesCS5B02G175400.3">
    <property type="protein sequence ID" value="TraesCS5B02G175400.3"/>
    <property type="gene ID" value="TraesCS5B02G175400"/>
</dbReference>
<sequence>MAMAMETATGFSGDGDGDGLRATGTPRRGGAGAAETARRGGAVAVVRRGGAGAAETSRGEAGQWRRGRGWRTPEQRTTAPAVASVRARPRARLRPRLRRSAAFCARPRARLRPRPSARLCPPRPSARLRPRPAASQPRRETASACRACLCSCPAGRKEKGEVRCGGVLLLLAGGIPAIGARWGLCPAVSQDIYYRKAKEEGWRARNAFKLMQIDQEFNIFHGVKRAVDLCAAPGSWSQVFTCSVPPIHACIPLINCLSQSQLQILSRNFFVSTGKAII</sequence>
<evidence type="ECO:0000313" key="6">
    <source>
        <dbReference type="EnsemblPlants" id="TraesCS5B02G175400.3"/>
    </source>
</evidence>
<accession>A0A3B6LKW6</accession>
<dbReference type="Proteomes" id="UP000019116">
    <property type="component" value="Chromosome 5B"/>
</dbReference>
<dbReference type="GO" id="GO:0008175">
    <property type="term" value="F:tRNA methyltransferase activity"/>
    <property type="evidence" value="ECO:0000318"/>
    <property type="project" value="GO_Central"/>
</dbReference>
<feature type="region of interest" description="Disordered" evidence="4">
    <location>
        <begin position="1"/>
        <end position="92"/>
    </location>
</feature>
<feature type="domain" description="Ribosomal RNA methyltransferase FtsJ" evidence="5">
    <location>
        <begin position="202"/>
        <end position="240"/>
    </location>
</feature>
<dbReference type="GO" id="GO:0030488">
    <property type="term" value="P:tRNA methylation"/>
    <property type="evidence" value="ECO:0000318"/>
    <property type="project" value="GO_Central"/>
</dbReference>
<dbReference type="RefSeq" id="XP_044388411.1">
    <property type="nucleotide sequence ID" value="XM_044532476.1"/>
</dbReference>
<reference evidence="6" key="2">
    <citation type="submission" date="2018-10" db="UniProtKB">
        <authorList>
            <consortium name="EnsemblPlants"/>
        </authorList>
    </citation>
    <scope>IDENTIFICATION</scope>
</reference>
<dbReference type="Pfam" id="PF01728">
    <property type="entry name" value="FtsJ"/>
    <property type="match status" value="1"/>
</dbReference>
<organism evidence="6">
    <name type="scientific">Triticum aestivum</name>
    <name type="common">Wheat</name>
    <dbReference type="NCBI Taxonomy" id="4565"/>
    <lineage>
        <taxon>Eukaryota</taxon>
        <taxon>Viridiplantae</taxon>
        <taxon>Streptophyta</taxon>
        <taxon>Embryophyta</taxon>
        <taxon>Tracheophyta</taxon>
        <taxon>Spermatophyta</taxon>
        <taxon>Magnoliopsida</taxon>
        <taxon>Liliopsida</taxon>
        <taxon>Poales</taxon>
        <taxon>Poaceae</taxon>
        <taxon>BOP clade</taxon>
        <taxon>Pooideae</taxon>
        <taxon>Triticodae</taxon>
        <taxon>Triticeae</taxon>
        <taxon>Triticinae</taxon>
        <taxon>Triticum</taxon>
    </lineage>
</organism>
<evidence type="ECO:0000256" key="2">
    <source>
        <dbReference type="ARBA" id="ARBA00022679"/>
    </source>
</evidence>
<dbReference type="SUPFAM" id="SSF53335">
    <property type="entry name" value="S-adenosyl-L-methionine-dependent methyltransferases"/>
    <property type="match status" value="1"/>
</dbReference>
<dbReference type="InterPro" id="IPR050082">
    <property type="entry name" value="RNA_methyltr_RlmE"/>
</dbReference>
<dbReference type="GO" id="GO:0005737">
    <property type="term" value="C:cytoplasm"/>
    <property type="evidence" value="ECO:0000318"/>
    <property type="project" value="GO_Central"/>
</dbReference>
<evidence type="ECO:0000256" key="3">
    <source>
        <dbReference type="ARBA" id="ARBA00022691"/>
    </source>
</evidence>
<gene>
    <name evidence="6" type="primary">LOC123111649</name>
</gene>
<keyword evidence="7" id="KW-1185">Reference proteome</keyword>
<dbReference type="AlphaFoldDB" id="A0A3B6LKW6"/>
<evidence type="ECO:0000259" key="5">
    <source>
        <dbReference type="Pfam" id="PF01728"/>
    </source>
</evidence>
<feature type="compositionally biased region" description="Low complexity" evidence="4">
    <location>
        <begin position="76"/>
        <end position="86"/>
    </location>
</feature>
<protein>
    <recommendedName>
        <fullName evidence="5">Ribosomal RNA methyltransferase FtsJ domain-containing protein</fullName>
    </recommendedName>
</protein>
<dbReference type="KEGG" id="taes:123111649"/>
<dbReference type="GO" id="GO:0002181">
    <property type="term" value="P:cytoplasmic translation"/>
    <property type="evidence" value="ECO:0000318"/>
    <property type="project" value="GO_Central"/>
</dbReference>
<keyword evidence="1" id="KW-0489">Methyltransferase</keyword>
<evidence type="ECO:0000313" key="7">
    <source>
        <dbReference type="Proteomes" id="UP000019116"/>
    </source>
</evidence>
<evidence type="ECO:0000256" key="4">
    <source>
        <dbReference type="SAM" id="MobiDB-lite"/>
    </source>
</evidence>